<organism evidence="2 3">
    <name type="scientific">Paracoccus pacificus</name>
    <dbReference type="NCBI Taxonomy" id="1463598"/>
    <lineage>
        <taxon>Bacteria</taxon>
        <taxon>Pseudomonadati</taxon>
        <taxon>Pseudomonadota</taxon>
        <taxon>Alphaproteobacteria</taxon>
        <taxon>Rhodobacterales</taxon>
        <taxon>Paracoccaceae</taxon>
        <taxon>Paracoccus</taxon>
    </lineage>
</organism>
<feature type="domain" description="Transposase Synechocystis PCC 6803" evidence="1">
    <location>
        <begin position="4"/>
        <end position="51"/>
    </location>
</feature>
<dbReference type="EMBL" id="JBHUEN010000057">
    <property type="protein sequence ID" value="MFD1883897.1"/>
    <property type="molecule type" value="Genomic_DNA"/>
</dbReference>
<comment type="caution">
    <text evidence="2">The sequence shown here is derived from an EMBL/GenBank/DDBJ whole genome shotgun (WGS) entry which is preliminary data.</text>
</comment>
<gene>
    <name evidence="2" type="ORF">ACFSCT_19475</name>
</gene>
<dbReference type="InterPro" id="IPR009057">
    <property type="entry name" value="Homeodomain-like_sf"/>
</dbReference>
<evidence type="ECO:0000259" key="1">
    <source>
        <dbReference type="Pfam" id="PF01710"/>
    </source>
</evidence>
<dbReference type="Pfam" id="PF01710">
    <property type="entry name" value="HTH_Tnp_IS630"/>
    <property type="match status" value="1"/>
</dbReference>
<accession>A0ABW4RCB7</accession>
<dbReference type="InterPro" id="IPR002622">
    <property type="entry name" value="Transposase_14"/>
</dbReference>
<dbReference type="Proteomes" id="UP001597213">
    <property type="component" value="Unassembled WGS sequence"/>
</dbReference>
<protein>
    <submittedName>
        <fullName evidence="2">Transposase</fullName>
    </submittedName>
</protein>
<reference evidence="3" key="1">
    <citation type="journal article" date="2019" name="Int. J. Syst. Evol. Microbiol.">
        <title>The Global Catalogue of Microorganisms (GCM) 10K type strain sequencing project: providing services to taxonomists for standard genome sequencing and annotation.</title>
        <authorList>
            <consortium name="The Broad Institute Genomics Platform"/>
            <consortium name="The Broad Institute Genome Sequencing Center for Infectious Disease"/>
            <person name="Wu L."/>
            <person name="Ma J."/>
        </authorList>
    </citation>
    <scope>NUCLEOTIDE SEQUENCE [LARGE SCALE GENOMIC DNA]</scope>
    <source>
        <strain evidence="3">CCUG 56029</strain>
    </source>
</reference>
<evidence type="ECO:0000313" key="3">
    <source>
        <dbReference type="Proteomes" id="UP001597213"/>
    </source>
</evidence>
<evidence type="ECO:0000313" key="2">
    <source>
        <dbReference type="EMBL" id="MFD1883897.1"/>
    </source>
</evidence>
<dbReference type="RefSeq" id="WP_379145629.1">
    <property type="nucleotide sequence ID" value="NZ_JBHUEN010000057.1"/>
</dbReference>
<proteinExistence type="predicted"/>
<sequence length="119" mass="12962">MTRAYGNDLRERVVAAVLAGETVRAVASRFGVSVSAVVKWSGRQRMTGTSAARPMGGKRRDVMQPVRDFALARMKTAPSLTIRALQAELAAQGVVVSYGAVWAFLHREQLSFKKNRAGQ</sequence>
<dbReference type="SUPFAM" id="SSF46689">
    <property type="entry name" value="Homeodomain-like"/>
    <property type="match status" value="1"/>
</dbReference>
<name>A0ABW4RCB7_9RHOB</name>
<keyword evidence="3" id="KW-1185">Reference proteome</keyword>